<keyword evidence="2" id="KW-1185">Reference proteome</keyword>
<reference evidence="1" key="1">
    <citation type="submission" date="2020-07" db="EMBL/GenBank/DDBJ databases">
        <title>Multicomponent nature underlies the extraordinary mechanical properties of spider dragline silk.</title>
        <authorList>
            <person name="Kono N."/>
            <person name="Nakamura H."/>
            <person name="Mori M."/>
            <person name="Yoshida Y."/>
            <person name="Ohtoshi R."/>
            <person name="Malay A.D."/>
            <person name="Moran D.A.P."/>
            <person name="Tomita M."/>
            <person name="Numata K."/>
            <person name="Arakawa K."/>
        </authorList>
    </citation>
    <scope>NUCLEOTIDE SEQUENCE</scope>
</reference>
<name>A0A8X6LRZ3_TRICU</name>
<dbReference type="AlphaFoldDB" id="A0A8X6LRZ3"/>
<gene>
    <name evidence="1" type="ORF">TNCT_648361</name>
</gene>
<protein>
    <submittedName>
        <fullName evidence="1">Uncharacterized protein</fullName>
    </submittedName>
</protein>
<dbReference type="EMBL" id="BMAO01037537">
    <property type="protein sequence ID" value="GFR18462.1"/>
    <property type="molecule type" value="Genomic_DNA"/>
</dbReference>
<comment type="caution">
    <text evidence="1">The sequence shown here is derived from an EMBL/GenBank/DDBJ whole genome shotgun (WGS) entry which is preliminary data.</text>
</comment>
<accession>A0A8X6LRZ3</accession>
<proteinExistence type="predicted"/>
<dbReference type="Proteomes" id="UP000887116">
    <property type="component" value="Unassembled WGS sequence"/>
</dbReference>
<evidence type="ECO:0000313" key="2">
    <source>
        <dbReference type="Proteomes" id="UP000887116"/>
    </source>
</evidence>
<evidence type="ECO:0000313" key="1">
    <source>
        <dbReference type="EMBL" id="GFR18462.1"/>
    </source>
</evidence>
<organism evidence="1 2">
    <name type="scientific">Trichonephila clavata</name>
    <name type="common">Joro spider</name>
    <name type="synonym">Nephila clavata</name>
    <dbReference type="NCBI Taxonomy" id="2740835"/>
    <lineage>
        <taxon>Eukaryota</taxon>
        <taxon>Metazoa</taxon>
        <taxon>Ecdysozoa</taxon>
        <taxon>Arthropoda</taxon>
        <taxon>Chelicerata</taxon>
        <taxon>Arachnida</taxon>
        <taxon>Araneae</taxon>
        <taxon>Araneomorphae</taxon>
        <taxon>Entelegynae</taxon>
        <taxon>Araneoidea</taxon>
        <taxon>Nephilidae</taxon>
        <taxon>Trichonephila</taxon>
    </lineage>
</organism>
<sequence length="86" mass="9937">MEEMMRSHGCCTDASLSCLRDRGDDLVLPFLPWGCNVNLALMEHSSALRADDIVEEEDEKSKWLLHFFFKKWIKQKLEIGTCVGDF</sequence>